<dbReference type="EMBL" id="JASJQH010000237">
    <property type="protein sequence ID" value="KAK9765686.1"/>
    <property type="molecule type" value="Genomic_DNA"/>
</dbReference>
<accession>A0ABR2WW43</accession>
<organism evidence="1 2">
    <name type="scientific">Basidiobolus ranarum</name>
    <dbReference type="NCBI Taxonomy" id="34480"/>
    <lineage>
        <taxon>Eukaryota</taxon>
        <taxon>Fungi</taxon>
        <taxon>Fungi incertae sedis</taxon>
        <taxon>Zoopagomycota</taxon>
        <taxon>Entomophthoromycotina</taxon>
        <taxon>Basidiobolomycetes</taxon>
        <taxon>Basidiobolales</taxon>
        <taxon>Basidiobolaceae</taxon>
        <taxon>Basidiobolus</taxon>
    </lineage>
</organism>
<comment type="caution">
    <text evidence="1">The sequence shown here is derived from an EMBL/GenBank/DDBJ whole genome shotgun (WGS) entry which is preliminary data.</text>
</comment>
<dbReference type="SUPFAM" id="SSF51126">
    <property type="entry name" value="Pectin lyase-like"/>
    <property type="match status" value="1"/>
</dbReference>
<evidence type="ECO:0000313" key="2">
    <source>
        <dbReference type="Proteomes" id="UP001479436"/>
    </source>
</evidence>
<reference evidence="1 2" key="1">
    <citation type="submission" date="2023-04" db="EMBL/GenBank/DDBJ databases">
        <title>Genome of Basidiobolus ranarum AG-B5.</title>
        <authorList>
            <person name="Stajich J.E."/>
            <person name="Carter-House D."/>
            <person name="Gryganskyi A."/>
        </authorList>
    </citation>
    <scope>NUCLEOTIDE SEQUENCE [LARGE SCALE GENOMIC DNA]</scope>
    <source>
        <strain evidence="1 2">AG-B5</strain>
    </source>
</reference>
<protein>
    <recommendedName>
        <fullName evidence="3">Pectate lyase superfamily protein domain-containing protein</fullName>
    </recommendedName>
</protein>
<dbReference type="InterPro" id="IPR011050">
    <property type="entry name" value="Pectin_lyase_fold/virulence"/>
</dbReference>
<sequence>MAKFRRLCCFYKWPLLLTLVTFLLVSLLTGILLSRQYGYSRRACLRYLPKQSQYPTPPDPHSPPAFQIIQPSVTPGKTNLLQQNSDHVCYNTYTDLYDIVPDFSYAGYEAGAKPIPENIPSLVTLTPSSGNTDDTARIQQAVNTLGSKPIDSGTGYRGALLLQSGVYRIAQSIQIGYTGVIIRGDLNGNTTIIATVGSFQIQVATSDIQNLNVGDDVIVGRVGNDPWIRELRMDDLSSRDPENRQSKNWTPFDLLFTRSISYINSETGTIVLDSPLTSSFEDKWGGGYVYKYNYPGRISHVGIEYINGVSIFNPAIVSRTDDGKDYYSDELHADSFVTFERLQHGYVRKVTGKHFNNFVITVNNTRWVTVQDCAYSEPVSIIEGTKRYAYFIEDGSEMILHQRNYASQARHAFIVGAKVTGPNVFYNCTSIDDYDTSEPHHRWSVGGLFDNVSADIAVQDREYYGTGHGWAGANYVLWNTNGTAVVQKPPTAMNFAIGVQGTQERGAFPKQAGPGYWESHGTKVEPNSLYQWQLNERLNRLQLG</sequence>
<gene>
    <name evidence="1" type="ORF">K7432_005780</name>
</gene>
<evidence type="ECO:0000313" key="1">
    <source>
        <dbReference type="EMBL" id="KAK9765686.1"/>
    </source>
</evidence>
<keyword evidence="2" id="KW-1185">Reference proteome</keyword>
<dbReference type="Gene3D" id="2.160.20.10">
    <property type="entry name" value="Single-stranded right-handed beta-helix, Pectin lyase-like"/>
    <property type="match status" value="1"/>
</dbReference>
<dbReference type="InterPro" id="IPR012334">
    <property type="entry name" value="Pectin_lyas_fold"/>
</dbReference>
<proteinExistence type="predicted"/>
<evidence type="ECO:0008006" key="3">
    <source>
        <dbReference type="Google" id="ProtNLM"/>
    </source>
</evidence>
<name>A0ABR2WW43_9FUNG</name>
<dbReference type="Proteomes" id="UP001479436">
    <property type="component" value="Unassembled WGS sequence"/>
</dbReference>